<dbReference type="AlphaFoldDB" id="A0A2G2Y8D8"/>
<reference evidence="1 2" key="2">
    <citation type="journal article" date="2017" name="Genome Biol.">
        <title>New reference genome sequences of hot pepper reveal the massive evolution of plant disease-resistance genes by retroduplication.</title>
        <authorList>
            <person name="Kim S."/>
            <person name="Park J."/>
            <person name="Yeom S.I."/>
            <person name="Kim Y.M."/>
            <person name="Seo E."/>
            <person name="Kim K.T."/>
            <person name="Kim M.S."/>
            <person name="Lee J.M."/>
            <person name="Cheong K."/>
            <person name="Shin H.S."/>
            <person name="Kim S.B."/>
            <person name="Han K."/>
            <person name="Lee J."/>
            <person name="Park M."/>
            <person name="Lee H.A."/>
            <person name="Lee H.Y."/>
            <person name="Lee Y."/>
            <person name="Oh S."/>
            <person name="Lee J.H."/>
            <person name="Choi E."/>
            <person name="Choi E."/>
            <person name="Lee S.E."/>
            <person name="Jeon J."/>
            <person name="Kim H."/>
            <person name="Choi G."/>
            <person name="Song H."/>
            <person name="Lee J."/>
            <person name="Lee S.C."/>
            <person name="Kwon J.K."/>
            <person name="Lee H.Y."/>
            <person name="Koo N."/>
            <person name="Hong Y."/>
            <person name="Kim R.W."/>
            <person name="Kang W.H."/>
            <person name="Huh J.H."/>
            <person name="Kang B.C."/>
            <person name="Yang T.J."/>
            <person name="Lee Y.H."/>
            <person name="Bennetzen J.L."/>
            <person name="Choi D."/>
        </authorList>
    </citation>
    <scope>NUCLEOTIDE SEQUENCE [LARGE SCALE GENOMIC DNA]</scope>
    <source>
        <strain evidence="2">cv. CM334</strain>
    </source>
</reference>
<dbReference type="Gramene" id="PHT66035">
    <property type="protein sequence ID" value="PHT66035"/>
    <property type="gene ID" value="T459_30460"/>
</dbReference>
<dbReference type="EMBL" id="AYRZ02000012">
    <property type="protein sequence ID" value="PHT66035.1"/>
    <property type="molecule type" value="Genomic_DNA"/>
</dbReference>
<organism evidence="1 2">
    <name type="scientific">Capsicum annuum</name>
    <name type="common">Capsicum pepper</name>
    <dbReference type="NCBI Taxonomy" id="4072"/>
    <lineage>
        <taxon>Eukaryota</taxon>
        <taxon>Viridiplantae</taxon>
        <taxon>Streptophyta</taxon>
        <taxon>Embryophyta</taxon>
        <taxon>Tracheophyta</taxon>
        <taxon>Spermatophyta</taxon>
        <taxon>Magnoliopsida</taxon>
        <taxon>eudicotyledons</taxon>
        <taxon>Gunneridae</taxon>
        <taxon>Pentapetalae</taxon>
        <taxon>asterids</taxon>
        <taxon>lamiids</taxon>
        <taxon>Solanales</taxon>
        <taxon>Solanaceae</taxon>
        <taxon>Solanoideae</taxon>
        <taxon>Capsiceae</taxon>
        <taxon>Capsicum</taxon>
    </lineage>
</organism>
<gene>
    <name evidence="1" type="ORF">T459_30460</name>
</gene>
<reference evidence="1 2" key="1">
    <citation type="journal article" date="2014" name="Nat. Genet.">
        <title>Genome sequence of the hot pepper provides insights into the evolution of pungency in Capsicum species.</title>
        <authorList>
            <person name="Kim S."/>
            <person name="Park M."/>
            <person name="Yeom S.I."/>
            <person name="Kim Y.M."/>
            <person name="Lee J.M."/>
            <person name="Lee H.A."/>
            <person name="Seo E."/>
            <person name="Choi J."/>
            <person name="Cheong K."/>
            <person name="Kim K.T."/>
            <person name="Jung K."/>
            <person name="Lee G.W."/>
            <person name="Oh S.K."/>
            <person name="Bae C."/>
            <person name="Kim S.B."/>
            <person name="Lee H.Y."/>
            <person name="Kim S.Y."/>
            <person name="Kim M.S."/>
            <person name="Kang B.C."/>
            <person name="Jo Y.D."/>
            <person name="Yang H.B."/>
            <person name="Jeong H.J."/>
            <person name="Kang W.H."/>
            <person name="Kwon J.K."/>
            <person name="Shin C."/>
            <person name="Lim J.Y."/>
            <person name="Park J.H."/>
            <person name="Huh J.H."/>
            <person name="Kim J.S."/>
            <person name="Kim B.D."/>
            <person name="Cohen O."/>
            <person name="Paran I."/>
            <person name="Suh M.C."/>
            <person name="Lee S.B."/>
            <person name="Kim Y.K."/>
            <person name="Shin Y."/>
            <person name="Noh S.J."/>
            <person name="Park J."/>
            <person name="Seo Y.S."/>
            <person name="Kwon S.Y."/>
            <person name="Kim H.A."/>
            <person name="Park J.M."/>
            <person name="Kim H.J."/>
            <person name="Choi S.B."/>
            <person name="Bosland P.W."/>
            <person name="Reeves G."/>
            <person name="Jo S.H."/>
            <person name="Lee B.W."/>
            <person name="Cho H.T."/>
            <person name="Choi H.S."/>
            <person name="Lee M.S."/>
            <person name="Yu Y."/>
            <person name="Do Choi Y."/>
            <person name="Park B.S."/>
            <person name="van Deynze A."/>
            <person name="Ashrafi H."/>
            <person name="Hill T."/>
            <person name="Kim W.T."/>
            <person name="Pai H.S."/>
            <person name="Ahn H.K."/>
            <person name="Yeam I."/>
            <person name="Giovannoni J.J."/>
            <person name="Rose J.K."/>
            <person name="Sorensen I."/>
            <person name="Lee S.J."/>
            <person name="Kim R.W."/>
            <person name="Choi I.Y."/>
            <person name="Choi B.S."/>
            <person name="Lim J.S."/>
            <person name="Lee Y.H."/>
            <person name="Choi D."/>
        </authorList>
    </citation>
    <scope>NUCLEOTIDE SEQUENCE [LARGE SCALE GENOMIC DNA]</scope>
    <source>
        <strain evidence="2">cv. CM334</strain>
    </source>
</reference>
<sequence length="185" mass="21511">MSIRKKINLKINFPIGRNTRKIIREYLRKFTVPKDSLFVENYFIWKHHRERDGISGTSYGNDLHGGGQPIFEENSYRQMILDTAGPNFSQGSSWQSYRNIEPESSYPFEHSMGEDPNPVSKKFYDLLDIVDAKLYPGSSLSQVAVVSRMLNIKMENNMLQRGYNQIMQLLKETLPEDSIVLDSYY</sequence>
<dbReference type="STRING" id="4072.A0A2G2Y8D8"/>
<evidence type="ECO:0000313" key="2">
    <source>
        <dbReference type="Proteomes" id="UP000222542"/>
    </source>
</evidence>
<protein>
    <submittedName>
        <fullName evidence="1">Uncharacterized protein</fullName>
    </submittedName>
</protein>
<name>A0A2G2Y8D8_CAPAN</name>
<comment type="caution">
    <text evidence="1">The sequence shown here is derived from an EMBL/GenBank/DDBJ whole genome shotgun (WGS) entry which is preliminary data.</text>
</comment>
<evidence type="ECO:0000313" key="1">
    <source>
        <dbReference type="EMBL" id="PHT66035.1"/>
    </source>
</evidence>
<keyword evidence="2" id="KW-1185">Reference proteome</keyword>
<proteinExistence type="predicted"/>
<accession>A0A2G2Y8D8</accession>
<dbReference type="Proteomes" id="UP000222542">
    <property type="component" value="Unassembled WGS sequence"/>
</dbReference>